<dbReference type="EMBL" id="FNPZ01000002">
    <property type="protein sequence ID" value="SDZ11356.1"/>
    <property type="molecule type" value="Genomic_DNA"/>
</dbReference>
<dbReference type="InterPro" id="IPR036388">
    <property type="entry name" value="WH-like_DNA-bd_sf"/>
</dbReference>
<dbReference type="GO" id="GO:0005737">
    <property type="term" value="C:cytoplasm"/>
    <property type="evidence" value="ECO:0007669"/>
    <property type="project" value="TreeGrafter"/>
</dbReference>
<dbReference type="PRINTS" id="PR00038">
    <property type="entry name" value="HTHLUXR"/>
</dbReference>
<dbReference type="InterPro" id="IPR041664">
    <property type="entry name" value="AAA_16"/>
</dbReference>
<evidence type="ECO:0000256" key="2">
    <source>
        <dbReference type="ARBA" id="ARBA00022840"/>
    </source>
</evidence>
<dbReference type="GO" id="GO:0004016">
    <property type="term" value="F:adenylate cyclase activity"/>
    <property type="evidence" value="ECO:0007669"/>
    <property type="project" value="TreeGrafter"/>
</dbReference>
<dbReference type="Gene3D" id="3.40.50.300">
    <property type="entry name" value="P-loop containing nucleotide triphosphate hydrolases"/>
    <property type="match status" value="1"/>
</dbReference>
<dbReference type="InterPro" id="IPR027417">
    <property type="entry name" value="P-loop_NTPase"/>
</dbReference>
<dbReference type="Gene3D" id="1.10.10.10">
    <property type="entry name" value="Winged helix-like DNA-binding domain superfamily/Winged helix DNA-binding domain"/>
    <property type="match status" value="1"/>
</dbReference>
<dbReference type="Gene3D" id="1.25.40.10">
    <property type="entry name" value="Tetratricopeptide repeat domain"/>
    <property type="match status" value="2"/>
</dbReference>
<evidence type="ECO:0000259" key="3">
    <source>
        <dbReference type="PROSITE" id="PS50043"/>
    </source>
</evidence>
<dbReference type="SUPFAM" id="SSF52540">
    <property type="entry name" value="P-loop containing nucleoside triphosphate hydrolases"/>
    <property type="match status" value="1"/>
</dbReference>
<organism evidence="4 5">
    <name type="scientific">Herbiconiux ginsengi</name>
    <dbReference type="NCBI Taxonomy" id="381665"/>
    <lineage>
        <taxon>Bacteria</taxon>
        <taxon>Bacillati</taxon>
        <taxon>Actinomycetota</taxon>
        <taxon>Actinomycetes</taxon>
        <taxon>Micrococcales</taxon>
        <taxon>Microbacteriaceae</taxon>
        <taxon>Herbiconiux</taxon>
    </lineage>
</organism>
<evidence type="ECO:0000313" key="4">
    <source>
        <dbReference type="EMBL" id="SDZ11356.1"/>
    </source>
</evidence>
<accession>A0A1H3QD81</accession>
<reference evidence="4 5" key="1">
    <citation type="submission" date="2016-10" db="EMBL/GenBank/DDBJ databases">
        <authorList>
            <person name="de Groot N.N."/>
        </authorList>
    </citation>
    <scope>NUCLEOTIDE SEQUENCE [LARGE SCALE GENOMIC DNA]</scope>
    <source>
        <strain evidence="4 5">CGMCC 4.3491</strain>
    </source>
</reference>
<keyword evidence="2" id="KW-0067">ATP-binding</keyword>
<dbReference type="CDD" id="cd06170">
    <property type="entry name" value="LuxR_C_like"/>
    <property type="match status" value="1"/>
</dbReference>
<evidence type="ECO:0000256" key="1">
    <source>
        <dbReference type="ARBA" id="ARBA00022741"/>
    </source>
</evidence>
<dbReference type="STRING" id="381665.SAMN05216554_2460"/>
<dbReference type="InterPro" id="IPR016032">
    <property type="entry name" value="Sig_transdc_resp-reg_C-effctor"/>
</dbReference>
<dbReference type="InterPro" id="IPR000792">
    <property type="entry name" value="Tscrpt_reg_LuxR_C"/>
</dbReference>
<dbReference type="Proteomes" id="UP000198891">
    <property type="component" value="Unassembled WGS sequence"/>
</dbReference>
<dbReference type="Pfam" id="PF00196">
    <property type="entry name" value="GerE"/>
    <property type="match status" value="1"/>
</dbReference>
<dbReference type="RefSeq" id="WP_092553894.1">
    <property type="nucleotide sequence ID" value="NZ_FNPZ01000002.1"/>
</dbReference>
<dbReference type="GO" id="GO:0003677">
    <property type="term" value="F:DNA binding"/>
    <property type="evidence" value="ECO:0007669"/>
    <property type="project" value="InterPro"/>
</dbReference>
<protein>
    <submittedName>
        <fullName evidence="4">Regulatory protein, luxR family</fullName>
    </submittedName>
</protein>
<name>A0A1H3QD81_9MICO</name>
<dbReference type="PANTHER" id="PTHR16305:SF35">
    <property type="entry name" value="TRANSCRIPTIONAL ACTIVATOR DOMAIN"/>
    <property type="match status" value="1"/>
</dbReference>
<proteinExistence type="predicted"/>
<gene>
    <name evidence="4" type="ORF">SAMN05216554_2460</name>
</gene>
<dbReference type="InterPro" id="IPR011990">
    <property type="entry name" value="TPR-like_helical_dom_sf"/>
</dbReference>
<dbReference type="SMART" id="SM00421">
    <property type="entry name" value="HTH_LUXR"/>
    <property type="match status" value="1"/>
</dbReference>
<feature type="domain" description="HTH luxR-type" evidence="3">
    <location>
        <begin position="933"/>
        <end position="998"/>
    </location>
</feature>
<evidence type="ECO:0000313" key="5">
    <source>
        <dbReference type="Proteomes" id="UP000198891"/>
    </source>
</evidence>
<dbReference type="GO" id="GO:0006355">
    <property type="term" value="P:regulation of DNA-templated transcription"/>
    <property type="evidence" value="ECO:0007669"/>
    <property type="project" value="InterPro"/>
</dbReference>
<dbReference type="SUPFAM" id="SSF48452">
    <property type="entry name" value="TPR-like"/>
    <property type="match status" value="1"/>
</dbReference>
<dbReference type="OrthoDB" id="5476461at2"/>
<sequence>MQTTSPLLIGRENDLDSLRTAVRESRTGSTRTVVVSGEAGIGKTRLVAEFLDHVPSDSIVLRGQCIDLDRDAPPYAPIVAPLRALVAELGEAAILEATGSAASLSRHALAILLPELGETDVPESQRRGGPDRLYDAVATVLENVARTRPLVLVIEDLHWADQATLGLLRFLLRVVEESRILFVLTFRSDELGRGHPLRAWLPELDRNRRVSRLELPRLNRRQVRQLSTALLGTPLDAYDLGVVFQRTDGVPFFIEEILGCDFETVESFPDTLRDILLARYETLSEPTQRILRLIAAGGARVEHELLADVSDATPDAIDDAAREAVTARVLVVDDTAYSFRHALVREAIHDELLPGERMRFHTCYAQALEDRQGAPSVDSTAISYHWMAAHNVRAAFTASLTAMAQARASFANSTAARMGERAIELWEQVPDAEALADRTRVELLAETSYILRNAGESERAIALIDEAIGASSPSDADIYAKLLRDKASFLANIGHTGSIELLREALTVLEGRPRSVLRANVLGELAARLMLEALFDEAVATADSAYAEAEEVGSRPRMSVAANIRGISRLSLGEIDSGLADLALAGELAEGNESARLRYWVNESDAMSLLGRFEEAIRIAEAGAERARQRGVERTSGAMLMLNVIQPLFSLGESRRANEMLDRALELDPPIGFSAHLQRMKLQATVWSGDAALAEKLLRGWRAPLSLQLRIDAQSRLGLGAVAGEIALARGNVAEAWREVSVILAPEHRTFPAHDLPVLAIAARVLGCARASGVDLRAGDGSGAGTGTGAEGGLDEIERRLREALALVSGWPTAGAYVALFEAELGGPDRAGSDCALWAAAVQATVAPIAPAHLEPYARYRHAEALASAGDRSGARLRANEARVAAERIDMGLIVDRVDDLERRVGLVRIAGGRDSGGGATATAPDEIALPAVRSVEDDLTERERQVLTLIAQGLSNRQIAEQLFISAKTASVHVSNILRKTNTSSRTEAAYLARSFEAVRVVESRP</sequence>
<dbReference type="PANTHER" id="PTHR16305">
    <property type="entry name" value="TESTICULAR SOLUBLE ADENYLYL CYCLASE"/>
    <property type="match status" value="1"/>
</dbReference>
<dbReference type="Pfam" id="PF13191">
    <property type="entry name" value="AAA_16"/>
    <property type="match status" value="1"/>
</dbReference>
<dbReference type="SUPFAM" id="SSF46894">
    <property type="entry name" value="C-terminal effector domain of the bipartite response regulators"/>
    <property type="match status" value="1"/>
</dbReference>
<keyword evidence="1" id="KW-0547">Nucleotide-binding</keyword>
<dbReference type="AlphaFoldDB" id="A0A1H3QD81"/>
<keyword evidence="5" id="KW-1185">Reference proteome</keyword>
<dbReference type="GO" id="GO:0005524">
    <property type="term" value="F:ATP binding"/>
    <property type="evidence" value="ECO:0007669"/>
    <property type="project" value="UniProtKB-KW"/>
</dbReference>
<dbReference type="PROSITE" id="PS50043">
    <property type="entry name" value="HTH_LUXR_2"/>
    <property type="match status" value="1"/>
</dbReference>